<evidence type="ECO:0000313" key="1">
    <source>
        <dbReference type="EMBL" id="VDK69106.1"/>
    </source>
</evidence>
<organism evidence="1 2">
    <name type="scientific">Litomosoides sigmodontis</name>
    <name type="common">Filarial nematode worm</name>
    <dbReference type="NCBI Taxonomy" id="42156"/>
    <lineage>
        <taxon>Eukaryota</taxon>
        <taxon>Metazoa</taxon>
        <taxon>Ecdysozoa</taxon>
        <taxon>Nematoda</taxon>
        <taxon>Chromadorea</taxon>
        <taxon>Rhabditida</taxon>
        <taxon>Spirurina</taxon>
        <taxon>Spiruromorpha</taxon>
        <taxon>Filarioidea</taxon>
        <taxon>Onchocercidae</taxon>
        <taxon>Litomosoides</taxon>
    </lineage>
</organism>
<dbReference type="Proteomes" id="UP000277928">
    <property type="component" value="Unassembled WGS sequence"/>
</dbReference>
<reference evidence="1 2" key="1">
    <citation type="submission" date="2018-08" db="EMBL/GenBank/DDBJ databases">
        <authorList>
            <person name="Laetsch R D."/>
            <person name="Stevens L."/>
            <person name="Kumar S."/>
            <person name="Blaxter L. M."/>
        </authorList>
    </citation>
    <scope>NUCLEOTIDE SEQUENCE [LARGE SCALE GENOMIC DNA]</scope>
</reference>
<gene>
    <name evidence="1" type="ORF">NLS_LOCUS663</name>
</gene>
<name>A0A3P6S495_LITSI</name>
<sequence length="74" mass="8514">MIEEVSFPFNDIRCSRLLRAAVRDIKQCEYRVSEVLQFMATVATSKGSFSNSVVILCLYVLLITGSKKQECWYQ</sequence>
<protein>
    <submittedName>
        <fullName evidence="1">Uncharacterized protein</fullName>
    </submittedName>
</protein>
<evidence type="ECO:0000313" key="2">
    <source>
        <dbReference type="Proteomes" id="UP000277928"/>
    </source>
</evidence>
<dbReference type="EMBL" id="UYRX01000017">
    <property type="protein sequence ID" value="VDK69106.1"/>
    <property type="molecule type" value="Genomic_DNA"/>
</dbReference>
<accession>A0A3P6S495</accession>
<keyword evidence="2" id="KW-1185">Reference proteome</keyword>
<dbReference type="AlphaFoldDB" id="A0A3P6S495"/>
<proteinExistence type="predicted"/>